<evidence type="ECO:0000313" key="10">
    <source>
        <dbReference type="EMBL" id="KAG0150292.1"/>
    </source>
</evidence>
<dbReference type="InterPro" id="IPR019831">
    <property type="entry name" value="Mn/Fe_SOD_N"/>
</dbReference>
<accession>A0A9P6TFD4</accession>
<feature type="domain" description="Manganese/iron superoxide dismutase C-terminal" evidence="9">
    <location>
        <begin position="116"/>
        <end position="171"/>
    </location>
</feature>
<dbReference type="PRINTS" id="PR01703">
    <property type="entry name" value="MNSODISMTASE"/>
</dbReference>
<dbReference type="EMBL" id="MU167220">
    <property type="protein sequence ID" value="KAG0150292.1"/>
    <property type="molecule type" value="Genomic_DNA"/>
</dbReference>
<dbReference type="Pfam" id="PF02777">
    <property type="entry name" value="Sod_Fe_C"/>
    <property type="match status" value="1"/>
</dbReference>
<dbReference type="AlphaFoldDB" id="A0A9P6TFD4"/>
<evidence type="ECO:0000259" key="9">
    <source>
        <dbReference type="Pfam" id="PF02777"/>
    </source>
</evidence>
<dbReference type="InterPro" id="IPR036314">
    <property type="entry name" value="SOD_C_sf"/>
</dbReference>
<evidence type="ECO:0000256" key="4">
    <source>
        <dbReference type="ARBA" id="ARBA00022862"/>
    </source>
</evidence>
<evidence type="ECO:0000256" key="5">
    <source>
        <dbReference type="ARBA" id="ARBA00023002"/>
    </source>
</evidence>
<evidence type="ECO:0000256" key="3">
    <source>
        <dbReference type="ARBA" id="ARBA00022723"/>
    </source>
</evidence>
<dbReference type="GO" id="GO:0005739">
    <property type="term" value="C:mitochondrion"/>
    <property type="evidence" value="ECO:0007669"/>
    <property type="project" value="TreeGrafter"/>
</dbReference>
<gene>
    <name evidence="10" type="ORF">CROQUDRAFT_668612</name>
</gene>
<dbReference type="Gene3D" id="3.55.40.20">
    <property type="entry name" value="Iron/manganese superoxide dismutase, C-terminal domain"/>
    <property type="match status" value="1"/>
</dbReference>
<keyword evidence="3 7" id="KW-0479">Metal-binding</keyword>
<comment type="function">
    <text evidence="7">Destroys radicals which are normally produced within the cells and which are toxic to biological systems.</text>
</comment>
<dbReference type="InterPro" id="IPR019832">
    <property type="entry name" value="Mn/Fe_SOD_C"/>
</dbReference>
<evidence type="ECO:0000256" key="7">
    <source>
        <dbReference type="RuleBase" id="RU000414"/>
    </source>
</evidence>
<sequence>MILWKSGSVQARPIPESPSVFQYTLPSLPYDYSALEPAISGESMQIHHQKHHGRYVEVLNIAVKEYAEAAAANDLTKQISLQAKIKFNGGGHINKNLKPVSLGGGKLTDSTFGQAAFCQENRRLVITTTSNQDPLTAPLIPIHAYYLMYKQDKSSYLTNIWTVIDFDEANYRFNAAST</sequence>
<proteinExistence type="inferred from homology"/>
<organism evidence="10 11">
    <name type="scientific">Cronartium quercuum f. sp. fusiforme G11</name>
    <dbReference type="NCBI Taxonomy" id="708437"/>
    <lineage>
        <taxon>Eukaryota</taxon>
        <taxon>Fungi</taxon>
        <taxon>Dikarya</taxon>
        <taxon>Basidiomycota</taxon>
        <taxon>Pucciniomycotina</taxon>
        <taxon>Pucciniomycetes</taxon>
        <taxon>Pucciniales</taxon>
        <taxon>Coleosporiaceae</taxon>
        <taxon>Cronartium</taxon>
    </lineage>
</organism>
<reference evidence="10" key="1">
    <citation type="submission" date="2013-11" db="EMBL/GenBank/DDBJ databases">
        <title>Genome sequence of the fusiform rust pathogen reveals effectors for host alternation and coevolution with pine.</title>
        <authorList>
            <consortium name="DOE Joint Genome Institute"/>
            <person name="Smith K."/>
            <person name="Pendleton A."/>
            <person name="Kubisiak T."/>
            <person name="Anderson C."/>
            <person name="Salamov A."/>
            <person name="Aerts A."/>
            <person name="Riley R."/>
            <person name="Clum A."/>
            <person name="Lindquist E."/>
            <person name="Ence D."/>
            <person name="Campbell M."/>
            <person name="Kronenberg Z."/>
            <person name="Feau N."/>
            <person name="Dhillon B."/>
            <person name="Hamelin R."/>
            <person name="Burleigh J."/>
            <person name="Smith J."/>
            <person name="Yandell M."/>
            <person name="Nelson C."/>
            <person name="Grigoriev I."/>
            <person name="Davis J."/>
        </authorList>
    </citation>
    <scope>NUCLEOTIDE SEQUENCE</scope>
    <source>
        <strain evidence="10">G11</strain>
    </source>
</reference>
<comment type="catalytic activity">
    <reaction evidence="6 7">
        <text>2 superoxide + 2 H(+) = H2O2 + O2</text>
        <dbReference type="Rhea" id="RHEA:20696"/>
        <dbReference type="ChEBI" id="CHEBI:15378"/>
        <dbReference type="ChEBI" id="CHEBI:15379"/>
        <dbReference type="ChEBI" id="CHEBI:16240"/>
        <dbReference type="ChEBI" id="CHEBI:18421"/>
        <dbReference type="EC" id="1.15.1.1"/>
    </reaction>
</comment>
<feature type="domain" description="Manganese/iron superoxide dismutase N-terminal" evidence="8">
    <location>
        <begin position="22"/>
        <end position="97"/>
    </location>
</feature>
<dbReference type="SUPFAM" id="SSF46609">
    <property type="entry name" value="Fe,Mn superoxide dismutase (SOD), N-terminal domain"/>
    <property type="match status" value="1"/>
</dbReference>
<evidence type="ECO:0000256" key="6">
    <source>
        <dbReference type="ARBA" id="ARBA00049204"/>
    </source>
</evidence>
<keyword evidence="11" id="KW-1185">Reference proteome</keyword>
<dbReference type="PANTHER" id="PTHR11404">
    <property type="entry name" value="SUPEROXIDE DISMUTASE 2"/>
    <property type="match status" value="1"/>
</dbReference>
<dbReference type="Pfam" id="PF00081">
    <property type="entry name" value="Sod_Fe_N"/>
    <property type="match status" value="1"/>
</dbReference>
<dbReference type="SUPFAM" id="SSF54719">
    <property type="entry name" value="Fe,Mn superoxide dismutase (SOD), C-terminal domain"/>
    <property type="match status" value="1"/>
</dbReference>
<dbReference type="GO" id="GO:0030145">
    <property type="term" value="F:manganese ion binding"/>
    <property type="evidence" value="ECO:0007669"/>
    <property type="project" value="TreeGrafter"/>
</dbReference>
<dbReference type="InterPro" id="IPR050265">
    <property type="entry name" value="Fe/Mn_Superoxide_Dismutase"/>
</dbReference>
<protein>
    <recommendedName>
        <fullName evidence="2 7">Superoxide dismutase</fullName>
        <ecNumber evidence="2 7">1.15.1.1</ecNumber>
    </recommendedName>
</protein>
<evidence type="ECO:0000256" key="2">
    <source>
        <dbReference type="ARBA" id="ARBA00012682"/>
    </source>
</evidence>
<dbReference type="PANTHER" id="PTHR11404:SF6">
    <property type="entry name" value="SUPEROXIDE DISMUTASE [MN], MITOCHONDRIAL"/>
    <property type="match status" value="1"/>
</dbReference>
<dbReference type="InterPro" id="IPR036324">
    <property type="entry name" value="Mn/Fe_SOD_N_sf"/>
</dbReference>
<dbReference type="OrthoDB" id="239262at2759"/>
<evidence type="ECO:0000256" key="1">
    <source>
        <dbReference type="ARBA" id="ARBA00008714"/>
    </source>
</evidence>
<keyword evidence="4" id="KW-0049">Antioxidant</keyword>
<evidence type="ECO:0000259" key="8">
    <source>
        <dbReference type="Pfam" id="PF00081"/>
    </source>
</evidence>
<dbReference type="InterPro" id="IPR001189">
    <property type="entry name" value="Mn/Fe_SOD"/>
</dbReference>
<keyword evidence="5 7" id="KW-0560">Oxidoreductase</keyword>
<dbReference type="Gene3D" id="1.10.287.990">
    <property type="entry name" value="Fe,Mn superoxide dismutase (SOD) domain"/>
    <property type="match status" value="1"/>
</dbReference>
<evidence type="ECO:0000313" key="11">
    <source>
        <dbReference type="Proteomes" id="UP000886653"/>
    </source>
</evidence>
<dbReference type="GO" id="GO:0004784">
    <property type="term" value="F:superoxide dismutase activity"/>
    <property type="evidence" value="ECO:0007669"/>
    <property type="project" value="UniProtKB-EC"/>
</dbReference>
<comment type="similarity">
    <text evidence="1 7">Belongs to the iron/manganese superoxide dismutase family.</text>
</comment>
<dbReference type="Proteomes" id="UP000886653">
    <property type="component" value="Unassembled WGS sequence"/>
</dbReference>
<comment type="caution">
    <text evidence="10">The sequence shown here is derived from an EMBL/GenBank/DDBJ whole genome shotgun (WGS) entry which is preliminary data.</text>
</comment>
<dbReference type="EC" id="1.15.1.1" evidence="2 7"/>
<name>A0A9P6TFD4_9BASI</name>